<dbReference type="CDD" id="cd08356">
    <property type="entry name" value="VOC_CChe_VCA0619_like"/>
    <property type="match status" value="1"/>
</dbReference>
<evidence type="ECO:0000313" key="1">
    <source>
        <dbReference type="EMBL" id="WIT13875.1"/>
    </source>
</evidence>
<dbReference type="AlphaFoldDB" id="A0AA95NEN2"/>
<name>A0AA95NEN2_9BURK</name>
<protein>
    <submittedName>
        <fullName evidence="1">VOC family protein</fullName>
    </submittedName>
</protein>
<sequence length="124" mass="14240">MNLGTVELKAFVPARDFELSKRFYQAVGFTMPWCDEGLAYLHAGACSFLLQNFYVAELASNFMLHLSVEKVDDWHRKLLEEDIPARFGVRLGALENQPWAMRDFVLHDPSGVLWRISENLPKPV</sequence>
<dbReference type="Proteomes" id="UP001177769">
    <property type="component" value="Chromosome"/>
</dbReference>
<dbReference type="KEGG" id="pais:PFX98_09690"/>
<keyword evidence="2" id="KW-1185">Reference proteome</keyword>
<dbReference type="InterPro" id="IPR029068">
    <property type="entry name" value="Glyas_Bleomycin-R_OHBP_Dase"/>
</dbReference>
<proteinExistence type="predicted"/>
<dbReference type="SUPFAM" id="SSF54593">
    <property type="entry name" value="Glyoxalase/Bleomycin resistance protein/Dihydroxybiphenyl dioxygenase"/>
    <property type="match status" value="1"/>
</dbReference>
<dbReference type="EMBL" id="CP116346">
    <property type="protein sequence ID" value="WIT13875.1"/>
    <property type="molecule type" value="Genomic_DNA"/>
</dbReference>
<dbReference type="RefSeq" id="WP_285234994.1">
    <property type="nucleotide sequence ID" value="NZ_CP116346.1"/>
</dbReference>
<dbReference type="Gene3D" id="3.10.180.10">
    <property type="entry name" value="2,3-Dihydroxybiphenyl 1,2-Dioxygenase, domain 1"/>
    <property type="match status" value="1"/>
</dbReference>
<reference evidence="1" key="1">
    <citation type="submission" date="2023-01" db="EMBL/GenBank/DDBJ databases">
        <title>Whole genome sequence of Paucibacter sp. S2-9 isolated from pond sediment.</title>
        <authorList>
            <person name="Jung J.Y."/>
        </authorList>
    </citation>
    <scope>NUCLEOTIDE SEQUENCE</scope>
    <source>
        <strain evidence="1">S2-9</strain>
    </source>
</reference>
<gene>
    <name evidence="1" type="ORF">PFX98_09690</name>
</gene>
<evidence type="ECO:0000313" key="2">
    <source>
        <dbReference type="Proteomes" id="UP001177769"/>
    </source>
</evidence>
<organism evidence="1 2">
    <name type="scientific">Paucibacter sediminis</name>
    <dbReference type="NCBI Taxonomy" id="3019553"/>
    <lineage>
        <taxon>Bacteria</taxon>
        <taxon>Pseudomonadati</taxon>
        <taxon>Pseudomonadota</taxon>
        <taxon>Betaproteobacteria</taxon>
        <taxon>Burkholderiales</taxon>
        <taxon>Sphaerotilaceae</taxon>
        <taxon>Roseateles</taxon>
    </lineage>
</organism>
<accession>A0AA95NEN2</accession>